<keyword evidence="2 5" id="KW-0378">Hydrolase</keyword>
<dbReference type="InterPro" id="IPR012334">
    <property type="entry name" value="Pectin_lyas_fold"/>
</dbReference>
<dbReference type="SUPFAM" id="SSF51126">
    <property type="entry name" value="Pectin lyase-like"/>
    <property type="match status" value="1"/>
</dbReference>
<dbReference type="EC" id="3.1.1.11" evidence="5"/>
<feature type="active site" evidence="4">
    <location>
        <position position="364"/>
    </location>
</feature>
<dbReference type="PANTHER" id="PTHR31321">
    <property type="entry name" value="ACYL-COA THIOESTER HYDROLASE YBHC-RELATED"/>
    <property type="match status" value="1"/>
</dbReference>
<evidence type="ECO:0000256" key="4">
    <source>
        <dbReference type="PROSITE-ProRule" id="PRU10040"/>
    </source>
</evidence>
<dbReference type="Gene3D" id="2.160.20.10">
    <property type="entry name" value="Single-stranded right-handed beta-helix, Pectin lyase-like"/>
    <property type="match status" value="1"/>
</dbReference>
<evidence type="ECO:0000256" key="2">
    <source>
        <dbReference type="ARBA" id="ARBA00022801"/>
    </source>
</evidence>
<evidence type="ECO:0000256" key="3">
    <source>
        <dbReference type="ARBA" id="ARBA00023085"/>
    </source>
</evidence>
<keyword evidence="5" id="KW-0732">Signal</keyword>
<dbReference type="PROSITE" id="PS00503">
    <property type="entry name" value="PECTINESTERASE_2"/>
    <property type="match status" value="1"/>
</dbReference>
<comment type="similarity">
    <text evidence="1">Belongs to the pectinesterase family.</text>
</comment>
<comment type="pathway">
    <text evidence="5">Glycan metabolism; pectin degradation; 2-dehydro-3-deoxy-D-gluconate from pectin: step 1/5.</text>
</comment>
<organism evidence="8 9">
    <name type="scientific">Uliginosibacterium sediminicola</name>
    <dbReference type="NCBI Taxonomy" id="2024550"/>
    <lineage>
        <taxon>Bacteria</taxon>
        <taxon>Pseudomonadati</taxon>
        <taxon>Pseudomonadota</taxon>
        <taxon>Betaproteobacteria</taxon>
        <taxon>Rhodocyclales</taxon>
        <taxon>Zoogloeaceae</taxon>
        <taxon>Uliginosibacterium</taxon>
    </lineage>
</organism>
<accession>A0ABU9YWX4</accession>
<protein>
    <recommendedName>
        <fullName evidence="5">Pectinesterase</fullName>
        <ecNumber evidence="5">3.1.1.11</ecNumber>
    </recommendedName>
</protein>
<dbReference type="PANTHER" id="PTHR31321:SF57">
    <property type="entry name" value="PECTINESTERASE 53-RELATED"/>
    <property type="match status" value="1"/>
</dbReference>
<dbReference type="InterPro" id="IPR011050">
    <property type="entry name" value="Pectin_lyase_fold/virulence"/>
</dbReference>
<dbReference type="InterPro" id="IPR033131">
    <property type="entry name" value="Pectinesterase_Asp_AS"/>
</dbReference>
<dbReference type="InterPro" id="IPR000070">
    <property type="entry name" value="Pectinesterase_cat"/>
</dbReference>
<dbReference type="Proteomes" id="UP001410394">
    <property type="component" value="Unassembled WGS sequence"/>
</dbReference>
<sequence>MNSKLLLGALALGMAGGALAATDYPSGYTKCAQVGSTCTMSGTHTVALGKSGSFVYTTLSGSFTCSTALFPSNSFTSSAWCSVGPTASASSSASSSTSSSVASSSSSKSSSSAAASSKSSAAASSSSSSKASSSASSAATSAPASTATRPQLSAAVAANFTVAKYLGSWTPAAISTPSTPDYTVSSSGSYKTVQSAINAAINAGGSTRKYILVTAGTYNELVFVPSGPPITLYSTGAASSVKIQIATSALQSGSEYAAMVKASNYTSAGQSWVNSCAGKGSAIGTTCSAAFIIQNTGFEAKNLTITNSRVESGSGTDQAVAVYTVADQVHVDNVRMYGNQDTLWVDGAGKRFYAQNCYVEGDVDFIFGAGTGVFDNCQINYTAARGKNGSTIGAPSTQAGNYGFLFNGGSFTGSNGASNVSFARQWPQSSLSSPIGKMILRGVKIDAFINTTTPWKDWSSSNPVNYGTTSDPYLGEYLNTGAGAAK</sequence>
<dbReference type="RefSeq" id="WP_345918977.1">
    <property type="nucleotide sequence ID" value="NZ_JBDIVE010000002.1"/>
</dbReference>
<gene>
    <name evidence="8" type="ORF">ABDB84_06980</name>
</gene>
<evidence type="ECO:0000256" key="6">
    <source>
        <dbReference type="SAM" id="MobiDB-lite"/>
    </source>
</evidence>
<dbReference type="Pfam" id="PF01095">
    <property type="entry name" value="Pectinesterase"/>
    <property type="match status" value="1"/>
</dbReference>
<keyword evidence="9" id="KW-1185">Reference proteome</keyword>
<dbReference type="EMBL" id="JBDIVE010000002">
    <property type="protein sequence ID" value="MEN3068218.1"/>
    <property type="molecule type" value="Genomic_DNA"/>
</dbReference>
<name>A0ABU9YWX4_9RHOO</name>
<keyword evidence="3 5" id="KW-0063">Aspartyl esterase</keyword>
<feature type="region of interest" description="Disordered" evidence="6">
    <location>
        <begin position="89"/>
        <end position="113"/>
    </location>
</feature>
<feature type="signal peptide" evidence="5">
    <location>
        <begin position="1"/>
        <end position="20"/>
    </location>
</feature>
<proteinExistence type="inferred from homology"/>
<comment type="catalytic activity">
    <reaction evidence="5">
        <text>[(1-&gt;4)-alpha-D-galacturonosyl methyl ester](n) + n H2O = [(1-&gt;4)-alpha-D-galacturonosyl](n) + n methanol + n H(+)</text>
        <dbReference type="Rhea" id="RHEA:22380"/>
        <dbReference type="Rhea" id="RHEA-COMP:14570"/>
        <dbReference type="Rhea" id="RHEA-COMP:14573"/>
        <dbReference type="ChEBI" id="CHEBI:15377"/>
        <dbReference type="ChEBI" id="CHEBI:15378"/>
        <dbReference type="ChEBI" id="CHEBI:17790"/>
        <dbReference type="ChEBI" id="CHEBI:140522"/>
        <dbReference type="ChEBI" id="CHEBI:140523"/>
        <dbReference type="EC" id="3.1.1.11"/>
    </reaction>
</comment>
<evidence type="ECO:0000259" key="7">
    <source>
        <dbReference type="Pfam" id="PF01095"/>
    </source>
</evidence>
<reference evidence="8 9" key="1">
    <citation type="journal article" date="2018" name="Int. J. Syst. Evol. Microbiol.">
        <title>Uliginosibacterium sediminicola sp. nov., isolated from freshwater sediment.</title>
        <authorList>
            <person name="Hwang W.M."/>
            <person name="Kim S.M."/>
            <person name="Kang K."/>
            <person name="Ahn T.Y."/>
        </authorList>
    </citation>
    <scope>NUCLEOTIDE SEQUENCE [LARGE SCALE GENOMIC DNA]</scope>
    <source>
        <strain evidence="8 9">M1-21</strain>
    </source>
</reference>
<evidence type="ECO:0000256" key="1">
    <source>
        <dbReference type="ARBA" id="ARBA00008891"/>
    </source>
</evidence>
<feature type="chain" id="PRO_5044967185" description="Pectinesterase" evidence="5">
    <location>
        <begin position="21"/>
        <end position="486"/>
    </location>
</feature>
<feature type="domain" description="Pectinesterase catalytic" evidence="7">
    <location>
        <begin position="283"/>
        <end position="485"/>
    </location>
</feature>
<evidence type="ECO:0000256" key="5">
    <source>
        <dbReference type="RuleBase" id="RU000589"/>
    </source>
</evidence>
<evidence type="ECO:0000313" key="9">
    <source>
        <dbReference type="Proteomes" id="UP001410394"/>
    </source>
</evidence>
<evidence type="ECO:0000313" key="8">
    <source>
        <dbReference type="EMBL" id="MEN3068218.1"/>
    </source>
</evidence>
<comment type="caution">
    <text evidence="8">The sequence shown here is derived from an EMBL/GenBank/DDBJ whole genome shotgun (WGS) entry which is preliminary data.</text>
</comment>